<evidence type="ECO:0000256" key="8">
    <source>
        <dbReference type="ARBA" id="ARBA00023125"/>
    </source>
</evidence>
<dbReference type="InterPro" id="IPR001001">
    <property type="entry name" value="DNA_polIII_beta"/>
</dbReference>
<evidence type="ECO:0000256" key="7">
    <source>
        <dbReference type="ARBA" id="ARBA00022932"/>
    </source>
</evidence>
<comment type="similarity">
    <text evidence="2">Belongs to the beta sliding clamp family.</text>
</comment>
<dbReference type="GO" id="GO:0006271">
    <property type="term" value="P:DNA strand elongation involved in DNA replication"/>
    <property type="evidence" value="ECO:0007669"/>
    <property type="project" value="TreeGrafter"/>
</dbReference>
<keyword evidence="8" id="KW-0238">DNA-binding</keyword>
<feature type="domain" description="DNA polymerase III beta sliding clamp C-terminal" evidence="11">
    <location>
        <begin position="253"/>
        <end position="372"/>
    </location>
</feature>
<keyword evidence="7" id="KW-0239">DNA-directed DNA polymerase</keyword>
<dbReference type="GO" id="GO:0008408">
    <property type="term" value="F:3'-5' exonuclease activity"/>
    <property type="evidence" value="ECO:0007669"/>
    <property type="project" value="InterPro"/>
</dbReference>
<dbReference type="Pfam" id="PF02768">
    <property type="entry name" value="DNA_pol3_beta_3"/>
    <property type="match status" value="1"/>
</dbReference>
<feature type="domain" description="DNA polymerase III beta sliding clamp N-terminal" evidence="9">
    <location>
        <begin position="1"/>
        <end position="117"/>
    </location>
</feature>
<dbReference type="SMART" id="SM00480">
    <property type="entry name" value="POL3Bc"/>
    <property type="match status" value="1"/>
</dbReference>
<feature type="domain" description="DNA polymerase III beta sliding clamp central" evidence="10">
    <location>
        <begin position="129"/>
        <end position="251"/>
    </location>
</feature>
<evidence type="ECO:0000256" key="2">
    <source>
        <dbReference type="ARBA" id="ARBA00010752"/>
    </source>
</evidence>
<dbReference type="EMBL" id="UOGF01000085">
    <property type="protein sequence ID" value="VAX32232.1"/>
    <property type="molecule type" value="Genomic_DNA"/>
</dbReference>
<protein>
    <submittedName>
        <fullName evidence="12">DNA polymerase III beta subunit</fullName>
        <ecNumber evidence="12">2.7.7.7</ecNumber>
    </submittedName>
</protein>
<name>A0A3B1CV18_9ZZZZ</name>
<keyword evidence="5 12" id="KW-0548">Nucleotidyltransferase</keyword>
<dbReference type="Pfam" id="PF02767">
    <property type="entry name" value="DNA_pol3_beta_2"/>
    <property type="match status" value="1"/>
</dbReference>
<dbReference type="GO" id="GO:0009360">
    <property type="term" value="C:DNA polymerase III complex"/>
    <property type="evidence" value="ECO:0007669"/>
    <property type="project" value="InterPro"/>
</dbReference>
<evidence type="ECO:0000259" key="11">
    <source>
        <dbReference type="Pfam" id="PF02768"/>
    </source>
</evidence>
<sequence>MKVKMSRKDLLSGIQRVQGVVERRNTMPILTHILLEAEGQKLAFFATDLEVGIQGAYAAEVLEPGRATVSARKLHEIVREFPEGLVTITAQPNHWVVIESGKSYFRIVGLPPEEFPVSPSIQHEEQIRINPTLLSGLIQRTLFATGENNPQYILNGILIQLEKSATEEGTIRFITTDGHRLAVAEGKVSGTWKEREAGIILPKKAVLEIKRALDDGDEAGEPQLFIGENQLIYRWGTFVITSRLMEGEFPNYKQAVPEHNDKKVTTQKEELEGGLRRVSILAREKTSAIKFSLESGGIVLSASNPEMGEANETLETHFEGEGFSTGFNARYLLDALAALKGDEVTLEFKDALSPCLIREESEGFLTVIMPMRV</sequence>
<dbReference type="PIRSF" id="PIRSF000804">
    <property type="entry name" value="DNA_pol_III_b"/>
    <property type="match status" value="1"/>
</dbReference>
<accession>A0A3B1CV18</accession>
<dbReference type="InterPro" id="IPR022635">
    <property type="entry name" value="DNA_polIII_beta_C"/>
</dbReference>
<evidence type="ECO:0000313" key="12">
    <source>
        <dbReference type="EMBL" id="VAX32232.1"/>
    </source>
</evidence>
<dbReference type="Pfam" id="PF00712">
    <property type="entry name" value="DNA_pol3_beta"/>
    <property type="match status" value="1"/>
</dbReference>
<evidence type="ECO:0000256" key="4">
    <source>
        <dbReference type="ARBA" id="ARBA00022679"/>
    </source>
</evidence>
<dbReference type="SUPFAM" id="SSF55979">
    <property type="entry name" value="DNA clamp"/>
    <property type="match status" value="3"/>
</dbReference>
<dbReference type="InterPro" id="IPR046938">
    <property type="entry name" value="DNA_clamp_sf"/>
</dbReference>
<dbReference type="Gene3D" id="3.10.150.10">
    <property type="entry name" value="DNA Polymerase III, subunit A, domain 2"/>
    <property type="match status" value="1"/>
</dbReference>
<dbReference type="InterPro" id="IPR022637">
    <property type="entry name" value="DNA_polIII_beta_cen"/>
</dbReference>
<evidence type="ECO:0000256" key="3">
    <source>
        <dbReference type="ARBA" id="ARBA00022490"/>
    </source>
</evidence>
<organism evidence="12">
    <name type="scientific">hydrothermal vent metagenome</name>
    <dbReference type="NCBI Taxonomy" id="652676"/>
    <lineage>
        <taxon>unclassified sequences</taxon>
        <taxon>metagenomes</taxon>
        <taxon>ecological metagenomes</taxon>
    </lineage>
</organism>
<keyword evidence="6" id="KW-0235">DNA replication</keyword>
<reference evidence="12" key="1">
    <citation type="submission" date="2018-06" db="EMBL/GenBank/DDBJ databases">
        <authorList>
            <person name="Zhirakovskaya E."/>
        </authorList>
    </citation>
    <scope>NUCLEOTIDE SEQUENCE</scope>
</reference>
<dbReference type="InterPro" id="IPR022634">
    <property type="entry name" value="DNA_polIII_beta_N"/>
</dbReference>
<dbReference type="GO" id="GO:0003677">
    <property type="term" value="F:DNA binding"/>
    <property type="evidence" value="ECO:0007669"/>
    <property type="project" value="UniProtKB-KW"/>
</dbReference>
<dbReference type="GO" id="GO:0003887">
    <property type="term" value="F:DNA-directed DNA polymerase activity"/>
    <property type="evidence" value="ECO:0007669"/>
    <property type="project" value="UniProtKB-KW"/>
</dbReference>
<dbReference type="Gene3D" id="3.70.10.10">
    <property type="match status" value="1"/>
</dbReference>
<evidence type="ECO:0000256" key="5">
    <source>
        <dbReference type="ARBA" id="ARBA00022695"/>
    </source>
</evidence>
<proteinExistence type="inferred from homology"/>
<comment type="subcellular location">
    <subcellularLocation>
        <location evidence="1">Cytoplasm</location>
    </subcellularLocation>
</comment>
<evidence type="ECO:0000259" key="10">
    <source>
        <dbReference type="Pfam" id="PF02767"/>
    </source>
</evidence>
<evidence type="ECO:0000256" key="6">
    <source>
        <dbReference type="ARBA" id="ARBA00022705"/>
    </source>
</evidence>
<evidence type="ECO:0000259" key="9">
    <source>
        <dbReference type="Pfam" id="PF00712"/>
    </source>
</evidence>
<dbReference type="NCBIfam" id="TIGR00663">
    <property type="entry name" value="dnan"/>
    <property type="match status" value="1"/>
</dbReference>
<dbReference type="EC" id="2.7.7.7" evidence="12"/>
<dbReference type="AlphaFoldDB" id="A0A3B1CV18"/>
<evidence type="ECO:0000256" key="1">
    <source>
        <dbReference type="ARBA" id="ARBA00004496"/>
    </source>
</evidence>
<gene>
    <name evidence="12" type="ORF">MNBD_NITROSPIRAE01-360</name>
</gene>
<dbReference type="PANTHER" id="PTHR30478:SF0">
    <property type="entry name" value="BETA SLIDING CLAMP"/>
    <property type="match status" value="1"/>
</dbReference>
<keyword evidence="4 12" id="KW-0808">Transferase</keyword>
<dbReference type="CDD" id="cd00140">
    <property type="entry name" value="beta_clamp"/>
    <property type="match status" value="1"/>
</dbReference>
<dbReference type="GO" id="GO:0005737">
    <property type="term" value="C:cytoplasm"/>
    <property type="evidence" value="ECO:0007669"/>
    <property type="project" value="UniProtKB-SubCell"/>
</dbReference>
<dbReference type="PANTHER" id="PTHR30478">
    <property type="entry name" value="DNA POLYMERASE III SUBUNIT BETA"/>
    <property type="match status" value="1"/>
</dbReference>
<keyword evidence="3" id="KW-0963">Cytoplasm</keyword>